<dbReference type="EMBL" id="BMZC01000010">
    <property type="protein sequence ID" value="GGZ72626.1"/>
    <property type="molecule type" value="Genomic_DNA"/>
</dbReference>
<accession>A0A8H9IBU5</accession>
<comment type="caution">
    <text evidence="4">The sequence shown here is derived from an EMBL/GenBank/DDBJ whole genome shotgun (WGS) entry which is preliminary data.</text>
</comment>
<dbReference type="RefSeq" id="WP_191866678.1">
    <property type="nucleotide sequence ID" value="NZ_BMZC01000010.1"/>
</dbReference>
<dbReference type="InterPro" id="IPR013216">
    <property type="entry name" value="Methyltransf_11"/>
</dbReference>
<keyword evidence="1" id="KW-0489">Methyltransferase</keyword>
<gene>
    <name evidence="4" type="primary">bioC</name>
    <name evidence="4" type="ORF">GCM10011274_33660</name>
</gene>
<dbReference type="CDD" id="cd02440">
    <property type="entry name" value="AdoMet_MTases"/>
    <property type="match status" value="1"/>
</dbReference>
<proteinExistence type="predicted"/>
<dbReference type="Proteomes" id="UP000622604">
    <property type="component" value="Unassembled WGS sequence"/>
</dbReference>
<dbReference type="InterPro" id="IPR050602">
    <property type="entry name" value="Malonyl-ACP_OMT"/>
</dbReference>
<evidence type="ECO:0000259" key="3">
    <source>
        <dbReference type="Pfam" id="PF08241"/>
    </source>
</evidence>
<evidence type="ECO:0000313" key="5">
    <source>
        <dbReference type="Proteomes" id="UP000622604"/>
    </source>
</evidence>
<dbReference type="GO" id="GO:0008757">
    <property type="term" value="F:S-adenosylmethionine-dependent methyltransferase activity"/>
    <property type="evidence" value="ECO:0007669"/>
    <property type="project" value="InterPro"/>
</dbReference>
<evidence type="ECO:0000256" key="1">
    <source>
        <dbReference type="ARBA" id="ARBA00022603"/>
    </source>
</evidence>
<dbReference type="SUPFAM" id="SSF53335">
    <property type="entry name" value="S-adenosyl-L-methionine-dependent methyltransferases"/>
    <property type="match status" value="1"/>
</dbReference>
<dbReference type="Pfam" id="PF08241">
    <property type="entry name" value="Methyltransf_11"/>
    <property type="match status" value="1"/>
</dbReference>
<dbReference type="PANTHER" id="PTHR13090:SF1">
    <property type="entry name" value="ARGININE-HYDROXYLASE NDUFAF5, MITOCHONDRIAL"/>
    <property type="match status" value="1"/>
</dbReference>
<name>A0A8H9IBU5_9ALTE</name>
<sequence length="306" mass="33654">MTIEVVRYEETPSNAPIIKPLKRKSASLPVSSEQQLKSRIAKQFSRAATRYDAAAQVQIDIANDALAMFVNKGYQSAAQLPEHILDIGCGTGRVTRQLANINNLQTPRILAMDIALGMLVHAKKQAGSTTKFTNISWLQGDAEHLPLSNNKASAVFSSMALQWCKNSRQVCSEIHRVLAPGAGGVLAIMCKGSMYELDTCWQQVDSTRKINQFTCAETWARDAKTAGLQVKVQQRNYVTRHLDVRALLGSIKQIGANVITSNKQQKAISRHTLSSLEQCYQQTFGSAEGLPLTYSVCFLTLTKPVN</sequence>
<feature type="domain" description="Methyltransferase type 11" evidence="3">
    <location>
        <begin position="85"/>
        <end position="181"/>
    </location>
</feature>
<keyword evidence="2" id="KW-0808">Transferase</keyword>
<dbReference type="GO" id="GO:0032259">
    <property type="term" value="P:methylation"/>
    <property type="evidence" value="ECO:0007669"/>
    <property type="project" value="UniProtKB-KW"/>
</dbReference>
<organism evidence="4 5">
    <name type="scientific">Paraglaciecola chathamensis</name>
    <dbReference type="NCBI Taxonomy" id="368405"/>
    <lineage>
        <taxon>Bacteria</taxon>
        <taxon>Pseudomonadati</taxon>
        <taxon>Pseudomonadota</taxon>
        <taxon>Gammaproteobacteria</taxon>
        <taxon>Alteromonadales</taxon>
        <taxon>Alteromonadaceae</taxon>
        <taxon>Paraglaciecola</taxon>
    </lineage>
</organism>
<protein>
    <submittedName>
        <fullName evidence="4">Malonyl-[acyl-carrier protein] O-methyltransferase</fullName>
    </submittedName>
</protein>
<reference evidence="4" key="2">
    <citation type="submission" date="2020-09" db="EMBL/GenBank/DDBJ databases">
        <authorList>
            <person name="Sun Q."/>
            <person name="Kim S."/>
        </authorList>
    </citation>
    <scope>NUCLEOTIDE SEQUENCE</scope>
    <source>
        <strain evidence="4">KCTC 32337</strain>
    </source>
</reference>
<dbReference type="AlphaFoldDB" id="A0A8H9IBU5"/>
<dbReference type="Gene3D" id="3.40.50.150">
    <property type="entry name" value="Vaccinia Virus protein VP39"/>
    <property type="match status" value="1"/>
</dbReference>
<dbReference type="InterPro" id="IPR029063">
    <property type="entry name" value="SAM-dependent_MTases_sf"/>
</dbReference>
<evidence type="ECO:0000313" key="4">
    <source>
        <dbReference type="EMBL" id="GGZ72626.1"/>
    </source>
</evidence>
<evidence type="ECO:0000256" key="2">
    <source>
        <dbReference type="ARBA" id="ARBA00022679"/>
    </source>
</evidence>
<reference evidence="4" key="1">
    <citation type="journal article" date="2014" name="Int. J. Syst. Evol. Microbiol.">
        <title>Complete genome sequence of Corynebacterium casei LMG S-19264T (=DSM 44701T), isolated from a smear-ripened cheese.</title>
        <authorList>
            <consortium name="US DOE Joint Genome Institute (JGI-PGF)"/>
            <person name="Walter F."/>
            <person name="Albersmeier A."/>
            <person name="Kalinowski J."/>
            <person name="Ruckert C."/>
        </authorList>
    </citation>
    <scope>NUCLEOTIDE SEQUENCE</scope>
    <source>
        <strain evidence="4">KCTC 32337</strain>
    </source>
</reference>
<dbReference type="PANTHER" id="PTHR13090">
    <property type="entry name" value="ARGININE-HYDROXYLASE NDUFAF5, MITOCHONDRIAL"/>
    <property type="match status" value="1"/>
</dbReference>